<keyword evidence="2" id="KW-0378">Hydrolase</keyword>
<dbReference type="GO" id="GO:0016787">
    <property type="term" value="F:hydrolase activity"/>
    <property type="evidence" value="ECO:0007669"/>
    <property type="project" value="UniProtKB-KW"/>
</dbReference>
<organism evidence="1">
    <name type="scientific">Cladocopium goreaui</name>
    <dbReference type="NCBI Taxonomy" id="2562237"/>
    <lineage>
        <taxon>Eukaryota</taxon>
        <taxon>Sar</taxon>
        <taxon>Alveolata</taxon>
        <taxon>Dinophyceae</taxon>
        <taxon>Suessiales</taxon>
        <taxon>Symbiodiniaceae</taxon>
        <taxon>Cladocopium</taxon>
    </lineage>
</organism>
<dbReference type="EMBL" id="CAMXCT030000646">
    <property type="protein sequence ID" value="CAL4768919.1"/>
    <property type="molecule type" value="Genomic_DNA"/>
</dbReference>
<dbReference type="AlphaFoldDB" id="A0A9P1FPF7"/>
<reference evidence="1" key="1">
    <citation type="submission" date="2022-10" db="EMBL/GenBank/DDBJ databases">
        <authorList>
            <person name="Chen Y."/>
            <person name="Dougan E. K."/>
            <person name="Chan C."/>
            <person name="Rhodes N."/>
            <person name="Thang M."/>
        </authorList>
    </citation>
    <scope>NUCLEOTIDE SEQUENCE</scope>
</reference>
<dbReference type="OrthoDB" id="417536at2759"/>
<sequence length="334" mass="36573">MWLAKPGGEADPAARAAARRMLQCGGPGRSIPRFLQALRPSFEAGQAAIRTSKAFEGEAQKFVLLCASDGPWPLREALSLPPTLWPHWPRVEDYLGRENFTVSLANLFEHRRAVCLWGGQGSGKTALCLEFCRFFSAPGRRFSHAAFHITERQVACSSLLAVLLQQLGRGDVSDVAGGSVSSLLRAVREVDALRRPWLLVVDGFSEDLESSEMLSHLLAETTHLHLLLTARDPLGHWAMGYSKVVDLPLPQLAPFDAARLLARRARRPFFAADFEGGNSLPTVPLSMGRELLLRLRESPVMKEVKGHPGQILAAAAMVGAELESLLKHPLVLQV</sequence>
<gene>
    <name evidence="1" type="ORF">C1SCF055_LOCUS9378</name>
</gene>
<evidence type="ECO:0000313" key="2">
    <source>
        <dbReference type="EMBL" id="CAL4768919.1"/>
    </source>
</evidence>
<dbReference type="EMBL" id="CAMXCT010000646">
    <property type="protein sequence ID" value="CAI3981607.1"/>
    <property type="molecule type" value="Genomic_DNA"/>
</dbReference>
<dbReference type="InterPro" id="IPR027417">
    <property type="entry name" value="P-loop_NTPase"/>
</dbReference>
<dbReference type="EMBL" id="CAMXCT020000646">
    <property type="protein sequence ID" value="CAL1134982.1"/>
    <property type="molecule type" value="Genomic_DNA"/>
</dbReference>
<reference evidence="2 3" key="2">
    <citation type="submission" date="2024-05" db="EMBL/GenBank/DDBJ databases">
        <authorList>
            <person name="Chen Y."/>
            <person name="Shah S."/>
            <person name="Dougan E. K."/>
            <person name="Thang M."/>
            <person name="Chan C."/>
        </authorList>
    </citation>
    <scope>NUCLEOTIDE SEQUENCE [LARGE SCALE GENOMIC DNA]</scope>
</reference>
<comment type="caution">
    <text evidence="1">The sequence shown here is derived from an EMBL/GenBank/DDBJ whole genome shotgun (WGS) entry which is preliminary data.</text>
</comment>
<dbReference type="Gene3D" id="3.40.50.300">
    <property type="entry name" value="P-loop containing nucleotide triphosphate hydrolases"/>
    <property type="match status" value="1"/>
</dbReference>
<evidence type="ECO:0000313" key="3">
    <source>
        <dbReference type="Proteomes" id="UP001152797"/>
    </source>
</evidence>
<dbReference type="SUPFAM" id="SSF52540">
    <property type="entry name" value="P-loop containing nucleoside triphosphate hydrolases"/>
    <property type="match status" value="1"/>
</dbReference>
<name>A0A9P1FPF7_9DINO</name>
<protein>
    <submittedName>
        <fullName evidence="2">Leukotriene A-4 hydrolase-like</fullName>
    </submittedName>
</protein>
<accession>A0A9P1FPF7</accession>
<dbReference type="Proteomes" id="UP001152797">
    <property type="component" value="Unassembled WGS sequence"/>
</dbReference>
<evidence type="ECO:0000313" key="1">
    <source>
        <dbReference type="EMBL" id="CAI3981607.1"/>
    </source>
</evidence>
<keyword evidence="3" id="KW-1185">Reference proteome</keyword>
<proteinExistence type="predicted"/>